<dbReference type="InterPro" id="IPR039431">
    <property type="entry name" value="Vta1/CALS_N"/>
</dbReference>
<dbReference type="AlphaFoldDB" id="A0A396K0M8"/>
<gene>
    <name evidence="4" type="ORF">MtrunA17_Chr1g0203901</name>
</gene>
<sequence>MVSTSRTKRMIREPTRTVDELQNEENIVDSEIAPSSLSSILPILRAAIEIEEENPRVAYLCRFHAFEMAHRMDPMSNVSGVREFKTNLLHKLEREDELTQGYNNKRSDAKELQSYYQFFYEKRIQDGRKWLRMFRLQLCCLKH</sequence>
<comment type="subcellular location">
    <subcellularLocation>
        <location evidence="1">Endomembrane system</location>
    </subcellularLocation>
</comment>
<dbReference type="Proteomes" id="UP000265566">
    <property type="component" value="Chromosome 1"/>
</dbReference>
<dbReference type="Gene3D" id="1.25.40.270">
    <property type="entry name" value="Vacuolar protein sorting-associated protein vta1"/>
    <property type="match status" value="1"/>
</dbReference>
<dbReference type="InterPro" id="IPR023175">
    <property type="entry name" value="Vta1/CALS_N_sf"/>
</dbReference>
<protein>
    <submittedName>
        <fullName evidence="4">Putative 1,3-beta-glucan synthase</fullName>
        <ecNumber evidence="4">2.4.1.34</ecNumber>
    </submittedName>
</protein>
<dbReference type="GO" id="GO:0003843">
    <property type="term" value="F:1,3-beta-D-glucan synthase activity"/>
    <property type="evidence" value="ECO:0007669"/>
    <property type="project" value="UniProtKB-EC"/>
</dbReference>
<organism evidence="4 5">
    <name type="scientific">Medicago truncatula</name>
    <name type="common">Barrel medic</name>
    <name type="synonym">Medicago tribuloides</name>
    <dbReference type="NCBI Taxonomy" id="3880"/>
    <lineage>
        <taxon>Eukaryota</taxon>
        <taxon>Viridiplantae</taxon>
        <taxon>Streptophyta</taxon>
        <taxon>Embryophyta</taxon>
        <taxon>Tracheophyta</taxon>
        <taxon>Spermatophyta</taxon>
        <taxon>Magnoliopsida</taxon>
        <taxon>eudicotyledons</taxon>
        <taxon>Gunneridae</taxon>
        <taxon>Pentapetalae</taxon>
        <taxon>rosids</taxon>
        <taxon>fabids</taxon>
        <taxon>Fabales</taxon>
        <taxon>Fabaceae</taxon>
        <taxon>Papilionoideae</taxon>
        <taxon>50 kb inversion clade</taxon>
        <taxon>NPAAA clade</taxon>
        <taxon>Hologalegina</taxon>
        <taxon>IRL clade</taxon>
        <taxon>Trifolieae</taxon>
        <taxon>Medicago</taxon>
    </lineage>
</organism>
<evidence type="ECO:0000313" key="4">
    <source>
        <dbReference type="EMBL" id="RHN81883.1"/>
    </source>
</evidence>
<dbReference type="GO" id="GO:0012505">
    <property type="term" value="C:endomembrane system"/>
    <property type="evidence" value="ECO:0007669"/>
    <property type="project" value="UniProtKB-SubCell"/>
</dbReference>
<keyword evidence="2" id="KW-0472">Membrane</keyword>
<dbReference type="EC" id="2.4.1.34" evidence="4"/>
<dbReference type="Pfam" id="PF04652">
    <property type="entry name" value="Vta1"/>
    <property type="match status" value="1"/>
</dbReference>
<evidence type="ECO:0000256" key="2">
    <source>
        <dbReference type="ARBA" id="ARBA00023136"/>
    </source>
</evidence>
<dbReference type="EMBL" id="PSQE01000001">
    <property type="protein sequence ID" value="RHN81883.1"/>
    <property type="molecule type" value="Genomic_DNA"/>
</dbReference>
<keyword evidence="4" id="KW-0328">Glycosyltransferase</keyword>
<evidence type="ECO:0000256" key="1">
    <source>
        <dbReference type="ARBA" id="ARBA00004308"/>
    </source>
</evidence>
<evidence type="ECO:0000259" key="3">
    <source>
        <dbReference type="Pfam" id="PF04652"/>
    </source>
</evidence>
<keyword evidence="4" id="KW-0808">Transferase</keyword>
<feature type="domain" description="Vta1/callose synthase N-terminal" evidence="3">
    <location>
        <begin position="39"/>
        <end position="114"/>
    </location>
</feature>
<accession>A0A396K0M8</accession>
<reference evidence="5" key="1">
    <citation type="journal article" date="2018" name="Nat. Plants">
        <title>Whole-genome landscape of Medicago truncatula symbiotic genes.</title>
        <authorList>
            <person name="Pecrix Y."/>
            <person name="Staton S.E."/>
            <person name="Sallet E."/>
            <person name="Lelandais-Briere C."/>
            <person name="Moreau S."/>
            <person name="Carrere S."/>
            <person name="Blein T."/>
            <person name="Jardinaud M.F."/>
            <person name="Latrasse D."/>
            <person name="Zouine M."/>
            <person name="Zahm M."/>
            <person name="Kreplak J."/>
            <person name="Mayjonade B."/>
            <person name="Satge C."/>
            <person name="Perez M."/>
            <person name="Cauet S."/>
            <person name="Marande W."/>
            <person name="Chantry-Darmon C."/>
            <person name="Lopez-Roques C."/>
            <person name="Bouchez O."/>
            <person name="Berard A."/>
            <person name="Debelle F."/>
            <person name="Munos S."/>
            <person name="Bendahmane A."/>
            <person name="Berges H."/>
            <person name="Niebel A."/>
            <person name="Buitink J."/>
            <person name="Frugier F."/>
            <person name="Benhamed M."/>
            <person name="Crespi M."/>
            <person name="Gouzy J."/>
            <person name="Gamas P."/>
        </authorList>
    </citation>
    <scope>NUCLEOTIDE SEQUENCE [LARGE SCALE GENOMIC DNA]</scope>
    <source>
        <strain evidence="5">cv. Jemalong A17</strain>
    </source>
</reference>
<name>A0A396K0M8_MEDTR</name>
<dbReference type="Gramene" id="rna5979">
    <property type="protein sequence ID" value="RHN81883.1"/>
    <property type="gene ID" value="gene5979"/>
</dbReference>
<proteinExistence type="predicted"/>
<evidence type="ECO:0000313" key="5">
    <source>
        <dbReference type="Proteomes" id="UP000265566"/>
    </source>
</evidence>
<comment type="caution">
    <text evidence="4">The sequence shown here is derived from an EMBL/GenBank/DDBJ whole genome shotgun (WGS) entry which is preliminary data.</text>
</comment>